<name>A0A8H7QJ14_9FUNG</name>
<dbReference type="SUPFAM" id="SSF50729">
    <property type="entry name" value="PH domain-like"/>
    <property type="match status" value="1"/>
</dbReference>
<dbReference type="InterPro" id="IPR035999">
    <property type="entry name" value="Sec7_dom_sf"/>
</dbReference>
<dbReference type="SUPFAM" id="SSF48425">
    <property type="entry name" value="Sec7 domain"/>
    <property type="match status" value="1"/>
</dbReference>
<feature type="region of interest" description="Disordered" evidence="1">
    <location>
        <begin position="248"/>
        <end position="344"/>
    </location>
</feature>
<sequence>MLPNSRIIPPNNNNNNINKNLRARSNSAVNDNSMKKGFMSRLLTSPNGPKEYNTNGATRPKYESVLGIQTKEDYATWGTPRITSPDQKAMKTSSSFGKLFKKKAKTNEDNENIFEDDQPKVRPIHSSSRKHTKIPLAPPPNYPRTRAISQPNQQHFLTNLPDQYLAKRQPTVLAPTLPIAADQQHQKKEQLLVSPIIPTEEPTMDHKIPEISLMNKRSSSALSNRKSSGSYSIYSTFGGNESEYSIEEPKVRSATPPVPVPVTVPVITSNNDSKRWENSRTLVAGESENSFSTVDERQHNDDDDEEEEEEEDDNNSETITEDSSETTDDEFVDATGFSQEDIERERRMILEKNLSKRLSGGHFGSAGGLVLSINQSSDDFSSSSSPLPLPTATKRKSQKIPADDELAQSLLNWKRHSDNSKRWSVRNSTGATTTTATTVMEDTGDKHSSTITVIDMRSTTNGDSPHAITDKTTISNETEQQEKVKQTEEEEELSVPDKLALRREAEEALTGANTPPATKTTFVKVIDSNSIPKAPVAPTASLPLPPLPPLPTQTTLLKTLSASDAAKSEKYSSSEFSKTLDDVWKTSDDTLHLFDDDRTKQLQTSIQIKVADHDADPSKEGVVVDDQIKETATSLWNEDETVVVKERMAEWLGQGKPFENAILQEYMAFFDFTEMRLDSAFRKLCSKLYFKAEAQQIDRILESFANRYWDCNPNCLFGSADVVYAVVYSLLLLNTDLHVAQGNHARMTRSEFIRNTMSTVRDQRDHEELMGHKKRSTVSNRNWESELEYYLKEMYISVKNYQILQPLSRKSSLSKRGSILGNRRVIGLKRSVNSIIRKSGRESMLVLENHDQVSSSSSFSPPPPPPPRLSISSGHTRPLTPSSSMKSPRRESFSSTNSSAASFSSRCGSPTMIPQQQQQHSQQPMMQYLNSNASSLFSSRPPYYKEGVVMRKHLLENANHKARHREWRECYLEVHEGELRMYTLQSNQNQLGDKGLFRHSSAAHFSLADISNSNNSSNRLSSRPSSPASFGGVLPNNSNSNNKWATHSQLVGKIELNHTLSNPLPPPGYNRQRPHVFAIQQSDGGVYLFQVTNAEQTHEWVSTCNYWAARESKEPLPGGVGNMEYGWGACLNDVIMDLDAARKGYDQKVNYFSTQDPDSIMINDWMPPSATMVSSQLNEKDQYNVLQKHLVELNEEINQHRDIKSKIMIKFPTKCNNYPKVLSNWEARSKYLLHDIIKYQNYCDSLEKSIQMQQDLIEEDVDSEEDKSIATGSLSPSSNNNNDNNNNNKLEYQTHTLDLFEEINQELSLNL</sequence>
<dbReference type="Gene3D" id="1.10.1000.11">
    <property type="entry name" value="Arf Nucleotide-binding Site Opener,domain 2"/>
    <property type="match status" value="1"/>
</dbReference>
<feature type="region of interest" description="Disordered" evidence="1">
    <location>
        <begin position="1"/>
        <end position="20"/>
    </location>
</feature>
<feature type="domain" description="PH" evidence="2">
    <location>
        <begin position="942"/>
        <end position="1109"/>
    </location>
</feature>
<dbReference type="EMBL" id="JAEPRC010000661">
    <property type="protein sequence ID" value="KAG2193257.1"/>
    <property type="molecule type" value="Genomic_DNA"/>
</dbReference>
<evidence type="ECO:0000256" key="1">
    <source>
        <dbReference type="SAM" id="MobiDB-lite"/>
    </source>
</evidence>
<dbReference type="CDD" id="cd00171">
    <property type="entry name" value="Sec7"/>
    <property type="match status" value="1"/>
</dbReference>
<feature type="region of interest" description="Disordered" evidence="1">
    <location>
        <begin position="1258"/>
        <end position="1289"/>
    </location>
</feature>
<evidence type="ECO:0000313" key="5">
    <source>
        <dbReference type="Proteomes" id="UP000650833"/>
    </source>
</evidence>
<keyword evidence="5" id="KW-1185">Reference proteome</keyword>
<dbReference type="Pfam" id="PF01369">
    <property type="entry name" value="Sec7"/>
    <property type="match status" value="1"/>
</dbReference>
<feature type="region of interest" description="Disordered" evidence="1">
    <location>
        <begin position="1009"/>
        <end position="1044"/>
    </location>
</feature>
<dbReference type="GO" id="GO:0032012">
    <property type="term" value="P:regulation of ARF protein signal transduction"/>
    <property type="evidence" value="ECO:0007669"/>
    <property type="project" value="InterPro"/>
</dbReference>
<dbReference type="PROSITE" id="PS50003">
    <property type="entry name" value="PH_DOMAIN"/>
    <property type="match status" value="1"/>
</dbReference>
<dbReference type="PANTHER" id="PTHR10663">
    <property type="entry name" value="GUANYL-NUCLEOTIDE EXCHANGE FACTOR"/>
    <property type="match status" value="1"/>
</dbReference>
<dbReference type="GO" id="GO:0005085">
    <property type="term" value="F:guanyl-nucleotide exchange factor activity"/>
    <property type="evidence" value="ECO:0007669"/>
    <property type="project" value="InterPro"/>
</dbReference>
<gene>
    <name evidence="4" type="ORF">INT46_002624</name>
</gene>
<feature type="domain" description="SEC7" evidence="3">
    <location>
        <begin position="593"/>
        <end position="801"/>
    </location>
</feature>
<dbReference type="OrthoDB" id="2157641at2759"/>
<proteinExistence type="predicted"/>
<evidence type="ECO:0008006" key="6">
    <source>
        <dbReference type="Google" id="ProtNLM"/>
    </source>
</evidence>
<dbReference type="PROSITE" id="PS50190">
    <property type="entry name" value="SEC7"/>
    <property type="match status" value="1"/>
</dbReference>
<dbReference type="SMART" id="SM00233">
    <property type="entry name" value="PH"/>
    <property type="match status" value="1"/>
</dbReference>
<dbReference type="InterPro" id="IPR011993">
    <property type="entry name" value="PH-like_dom_sf"/>
</dbReference>
<feature type="compositionally biased region" description="Low complexity" evidence="1">
    <location>
        <begin position="1009"/>
        <end position="1029"/>
    </location>
</feature>
<feature type="compositionally biased region" description="Low complexity" evidence="1">
    <location>
        <begin position="1279"/>
        <end position="1288"/>
    </location>
</feature>
<dbReference type="Proteomes" id="UP000650833">
    <property type="component" value="Unassembled WGS sequence"/>
</dbReference>
<accession>A0A8H7QJ14</accession>
<feature type="region of interest" description="Disordered" evidence="1">
    <location>
        <begin position="457"/>
        <end position="498"/>
    </location>
</feature>
<evidence type="ECO:0000259" key="3">
    <source>
        <dbReference type="PROSITE" id="PS50190"/>
    </source>
</evidence>
<feature type="compositionally biased region" description="Polar residues" evidence="1">
    <location>
        <begin position="42"/>
        <end position="57"/>
    </location>
</feature>
<dbReference type="InterPro" id="IPR041681">
    <property type="entry name" value="PH_9"/>
</dbReference>
<feature type="region of interest" description="Disordered" evidence="1">
    <location>
        <begin position="850"/>
        <end position="924"/>
    </location>
</feature>
<dbReference type="Pfam" id="PF15410">
    <property type="entry name" value="PH_9"/>
    <property type="match status" value="1"/>
</dbReference>
<feature type="region of interest" description="Disordered" evidence="1">
    <location>
        <begin position="39"/>
        <end position="58"/>
    </location>
</feature>
<reference evidence="4" key="1">
    <citation type="submission" date="2020-12" db="EMBL/GenBank/DDBJ databases">
        <title>Metabolic potential, ecology and presence of endohyphal bacteria is reflected in genomic diversity of Mucoromycotina.</title>
        <authorList>
            <person name="Muszewska A."/>
            <person name="Okrasinska A."/>
            <person name="Steczkiewicz K."/>
            <person name="Drgas O."/>
            <person name="Orlowska M."/>
            <person name="Perlinska-Lenart U."/>
            <person name="Aleksandrzak-Piekarczyk T."/>
            <person name="Szatraj K."/>
            <person name="Zielenkiewicz U."/>
            <person name="Pilsyk S."/>
            <person name="Malc E."/>
            <person name="Mieczkowski P."/>
            <person name="Kruszewska J.S."/>
            <person name="Biernat P."/>
            <person name="Pawlowska J."/>
        </authorList>
    </citation>
    <scope>NUCLEOTIDE SEQUENCE</scope>
    <source>
        <strain evidence="4">CBS 226.32</strain>
    </source>
</reference>
<dbReference type="InterPro" id="IPR023394">
    <property type="entry name" value="Sec7_C_sf"/>
</dbReference>
<dbReference type="PANTHER" id="PTHR10663:SF373">
    <property type="entry name" value="PH AND SEC7 DOMAIN-CONTAINING PROTEIN C11E3.11C"/>
    <property type="match status" value="1"/>
</dbReference>
<feature type="region of interest" description="Disordered" evidence="1">
    <location>
        <begin position="376"/>
        <end position="402"/>
    </location>
</feature>
<feature type="compositionally biased region" description="Polar residues" evidence="1">
    <location>
        <begin position="1035"/>
        <end position="1044"/>
    </location>
</feature>
<dbReference type="SMART" id="SM00222">
    <property type="entry name" value="Sec7"/>
    <property type="match status" value="1"/>
</dbReference>
<evidence type="ECO:0000313" key="4">
    <source>
        <dbReference type="EMBL" id="KAG2193257.1"/>
    </source>
</evidence>
<dbReference type="InterPro" id="IPR001849">
    <property type="entry name" value="PH_domain"/>
</dbReference>
<feature type="compositionally biased region" description="Acidic residues" evidence="1">
    <location>
        <begin position="301"/>
        <end position="332"/>
    </location>
</feature>
<dbReference type="InterPro" id="IPR000904">
    <property type="entry name" value="Sec7_dom"/>
</dbReference>
<comment type="caution">
    <text evidence="4">The sequence shown here is derived from an EMBL/GenBank/DDBJ whole genome shotgun (WGS) entry which is preliminary data.</text>
</comment>
<feature type="compositionally biased region" description="Low complexity" evidence="1">
    <location>
        <begin position="893"/>
        <end position="924"/>
    </location>
</feature>
<dbReference type="Gene3D" id="2.30.29.30">
    <property type="entry name" value="Pleckstrin-homology domain (PH domain)/Phosphotyrosine-binding domain (PTB)"/>
    <property type="match status" value="1"/>
</dbReference>
<evidence type="ECO:0000259" key="2">
    <source>
        <dbReference type="PROSITE" id="PS50003"/>
    </source>
</evidence>
<feature type="compositionally biased region" description="Low complexity" evidence="1">
    <location>
        <begin position="376"/>
        <end position="385"/>
    </location>
</feature>
<organism evidence="4 5">
    <name type="scientific">Mucor plumbeus</name>
    <dbReference type="NCBI Taxonomy" id="97098"/>
    <lineage>
        <taxon>Eukaryota</taxon>
        <taxon>Fungi</taxon>
        <taxon>Fungi incertae sedis</taxon>
        <taxon>Mucoromycota</taxon>
        <taxon>Mucoromycotina</taxon>
        <taxon>Mucoromycetes</taxon>
        <taxon>Mucorales</taxon>
        <taxon>Mucorineae</taxon>
        <taxon>Mucoraceae</taxon>
        <taxon>Mucor</taxon>
    </lineage>
</organism>
<feature type="region of interest" description="Disordered" evidence="1">
    <location>
        <begin position="121"/>
        <end position="140"/>
    </location>
</feature>
<protein>
    <recommendedName>
        <fullName evidence="6">SEC7 domain-containing protein</fullName>
    </recommendedName>
</protein>